<dbReference type="Pfam" id="PF00211">
    <property type="entry name" value="Guanylate_cyc"/>
    <property type="match status" value="1"/>
</dbReference>
<dbReference type="EMBL" id="MU069960">
    <property type="protein sequence ID" value="KAF5831279.1"/>
    <property type="molecule type" value="Genomic_DNA"/>
</dbReference>
<dbReference type="InterPro" id="IPR050401">
    <property type="entry name" value="Cyclic_nucleotide_synthase"/>
</dbReference>
<comment type="caution">
    <text evidence="8">The sequence shown here is derived from an EMBL/GenBank/DDBJ whole genome shotgun (WGS) entry which is preliminary data.</text>
</comment>
<name>A0ABQ7G9J7_DUNSA</name>
<dbReference type="InterPro" id="IPR029787">
    <property type="entry name" value="Nucleotide_cyclase"/>
</dbReference>
<dbReference type="SUPFAM" id="SSF55073">
    <property type="entry name" value="Nucleotide cyclase"/>
    <property type="match status" value="1"/>
</dbReference>
<dbReference type="PANTHER" id="PTHR11920">
    <property type="entry name" value="GUANYLYL CYCLASE"/>
    <property type="match status" value="1"/>
</dbReference>
<keyword evidence="3" id="KW-0547">Nucleotide-binding</keyword>
<keyword evidence="2" id="KW-0812">Transmembrane</keyword>
<evidence type="ECO:0000256" key="1">
    <source>
        <dbReference type="ARBA" id="ARBA00004370"/>
    </source>
</evidence>
<keyword evidence="4" id="KW-1133">Transmembrane helix</keyword>
<sequence>MNLLGDLYKEYDERAVELGLYTVDHIGDCYMCAANLVKPLPDHVHVMVGFARNIIEIANTTLSPLGSPLSIRVGIHSGGLMSGVIGVHRRKFTLVSVESMCLQQHYLSLMHVHAAFWLLELWTNLSFFHSSVSVCP</sequence>
<evidence type="ECO:0000256" key="6">
    <source>
        <dbReference type="ARBA" id="ARBA00023239"/>
    </source>
</evidence>
<evidence type="ECO:0000256" key="3">
    <source>
        <dbReference type="ARBA" id="ARBA00022741"/>
    </source>
</evidence>
<evidence type="ECO:0000313" key="9">
    <source>
        <dbReference type="Proteomes" id="UP000815325"/>
    </source>
</evidence>
<comment type="subcellular location">
    <subcellularLocation>
        <location evidence="1">Membrane</location>
    </subcellularLocation>
</comment>
<reference evidence="8" key="1">
    <citation type="submission" date="2017-08" db="EMBL/GenBank/DDBJ databases">
        <authorList>
            <person name="Polle J.E."/>
            <person name="Barry K."/>
            <person name="Cushman J."/>
            <person name="Schmutz J."/>
            <person name="Tran D."/>
            <person name="Hathwaick L.T."/>
            <person name="Yim W.C."/>
            <person name="Jenkins J."/>
            <person name="Mckie-Krisberg Z.M."/>
            <person name="Prochnik S."/>
            <person name="Lindquist E."/>
            <person name="Dockter R.B."/>
            <person name="Adam C."/>
            <person name="Molina H."/>
            <person name="Bunkerborg J."/>
            <person name="Jin E."/>
            <person name="Buchheim M."/>
            <person name="Magnuson J."/>
        </authorList>
    </citation>
    <scope>NUCLEOTIDE SEQUENCE</scope>
    <source>
        <strain evidence="8">CCAP 19/18</strain>
    </source>
</reference>
<organism evidence="8 9">
    <name type="scientific">Dunaliella salina</name>
    <name type="common">Green alga</name>
    <name type="synonym">Protococcus salinus</name>
    <dbReference type="NCBI Taxonomy" id="3046"/>
    <lineage>
        <taxon>Eukaryota</taxon>
        <taxon>Viridiplantae</taxon>
        <taxon>Chlorophyta</taxon>
        <taxon>core chlorophytes</taxon>
        <taxon>Chlorophyceae</taxon>
        <taxon>CS clade</taxon>
        <taxon>Chlamydomonadales</taxon>
        <taxon>Dunaliellaceae</taxon>
        <taxon>Dunaliella</taxon>
    </lineage>
</organism>
<dbReference type="Proteomes" id="UP000815325">
    <property type="component" value="Unassembled WGS sequence"/>
</dbReference>
<dbReference type="CDD" id="cd07302">
    <property type="entry name" value="CHD"/>
    <property type="match status" value="1"/>
</dbReference>
<gene>
    <name evidence="8" type="ORF">DUNSADRAFT_13335</name>
</gene>
<evidence type="ECO:0000313" key="8">
    <source>
        <dbReference type="EMBL" id="KAF5831279.1"/>
    </source>
</evidence>
<dbReference type="InterPro" id="IPR001054">
    <property type="entry name" value="A/G_cyclase"/>
</dbReference>
<dbReference type="PANTHER" id="PTHR11920:SF335">
    <property type="entry name" value="GUANYLATE CYCLASE"/>
    <property type="match status" value="1"/>
</dbReference>
<keyword evidence="5" id="KW-0472">Membrane</keyword>
<dbReference type="Gene3D" id="3.30.70.1230">
    <property type="entry name" value="Nucleotide cyclase"/>
    <property type="match status" value="1"/>
</dbReference>
<feature type="domain" description="Guanylate cyclase" evidence="7">
    <location>
        <begin position="1"/>
        <end position="94"/>
    </location>
</feature>
<evidence type="ECO:0000256" key="4">
    <source>
        <dbReference type="ARBA" id="ARBA00022989"/>
    </source>
</evidence>
<keyword evidence="6" id="KW-0456">Lyase</keyword>
<evidence type="ECO:0000259" key="7">
    <source>
        <dbReference type="PROSITE" id="PS50125"/>
    </source>
</evidence>
<evidence type="ECO:0000256" key="2">
    <source>
        <dbReference type="ARBA" id="ARBA00022692"/>
    </source>
</evidence>
<keyword evidence="9" id="KW-1185">Reference proteome</keyword>
<evidence type="ECO:0000256" key="5">
    <source>
        <dbReference type="ARBA" id="ARBA00023136"/>
    </source>
</evidence>
<dbReference type="PROSITE" id="PS50125">
    <property type="entry name" value="GUANYLATE_CYCLASE_2"/>
    <property type="match status" value="1"/>
</dbReference>
<proteinExistence type="predicted"/>
<protein>
    <submittedName>
        <fullName evidence="8">Nucleotide cyclase</fullName>
    </submittedName>
</protein>
<accession>A0ABQ7G9J7</accession>